<sequence length="64" mass="6822">MRRLESLLHLHADCAVDPETPPGQNAEAALCCPAHGLAAVADLELPQQSSARVFRMLGTVTVEL</sequence>
<comment type="caution">
    <text evidence="1">The sequence shown here is derived from an EMBL/GenBank/DDBJ whole genome shotgun (WGS) entry which is preliminary data.</text>
</comment>
<proteinExistence type="predicted"/>
<evidence type="ECO:0000313" key="2">
    <source>
        <dbReference type="Proteomes" id="UP001501576"/>
    </source>
</evidence>
<accession>A0ABP3MQG5</accession>
<dbReference type="EMBL" id="BAAABZ010000015">
    <property type="protein sequence ID" value="GAA0523086.1"/>
    <property type="molecule type" value="Genomic_DNA"/>
</dbReference>
<organism evidence="1 2">
    <name type="scientific">Streptomyces mordarskii</name>
    <dbReference type="NCBI Taxonomy" id="1226758"/>
    <lineage>
        <taxon>Bacteria</taxon>
        <taxon>Bacillati</taxon>
        <taxon>Actinomycetota</taxon>
        <taxon>Actinomycetes</taxon>
        <taxon>Kitasatosporales</taxon>
        <taxon>Streptomycetaceae</taxon>
        <taxon>Streptomyces</taxon>
    </lineage>
</organism>
<reference evidence="2" key="1">
    <citation type="journal article" date="2019" name="Int. J. Syst. Evol. Microbiol.">
        <title>The Global Catalogue of Microorganisms (GCM) 10K type strain sequencing project: providing services to taxonomists for standard genome sequencing and annotation.</title>
        <authorList>
            <consortium name="The Broad Institute Genomics Platform"/>
            <consortium name="The Broad Institute Genome Sequencing Center for Infectious Disease"/>
            <person name="Wu L."/>
            <person name="Ma J."/>
        </authorList>
    </citation>
    <scope>NUCLEOTIDE SEQUENCE [LARGE SCALE GENOMIC DNA]</scope>
    <source>
        <strain evidence="2">JCM 5052</strain>
    </source>
</reference>
<name>A0ABP3MQG5_9ACTN</name>
<gene>
    <name evidence="1" type="ORF">GCM10010390_26730</name>
</gene>
<dbReference type="Proteomes" id="UP001501576">
    <property type="component" value="Unassembled WGS sequence"/>
</dbReference>
<protein>
    <submittedName>
        <fullName evidence="1">Uncharacterized protein</fullName>
    </submittedName>
</protein>
<keyword evidence="2" id="KW-1185">Reference proteome</keyword>
<evidence type="ECO:0000313" key="1">
    <source>
        <dbReference type="EMBL" id="GAA0523086.1"/>
    </source>
</evidence>